<proteinExistence type="predicted"/>
<dbReference type="AlphaFoldDB" id="A0A3D8PU57"/>
<gene>
    <name evidence="1" type="ORF">CWR45_09395</name>
</gene>
<dbReference type="RefSeq" id="WP_115749626.1">
    <property type="nucleotide sequence ID" value="NZ_PIOD01000009.1"/>
</dbReference>
<evidence type="ECO:0000313" key="2">
    <source>
        <dbReference type="Proteomes" id="UP000256520"/>
    </source>
</evidence>
<accession>A0A3D8PU57</accession>
<comment type="caution">
    <text evidence="1">The sequence shown here is derived from an EMBL/GenBank/DDBJ whole genome shotgun (WGS) entry which is preliminary data.</text>
</comment>
<organism evidence="1 2">
    <name type="scientific">Oceanobacillus chungangensis</name>
    <dbReference type="NCBI Taxonomy" id="1229152"/>
    <lineage>
        <taxon>Bacteria</taxon>
        <taxon>Bacillati</taxon>
        <taxon>Bacillota</taxon>
        <taxon>Bacilli</taxon>
        <taxon>Bacillales</taxon>
        <taxon>Bacillaceae</taxon>
        <taxon>Oceanobacillus</taxon>
    </lineage>
</organism>
<dbReference type="Proteomes" id="UP000256520">
    <property type="component" value="Unassembled WGS sequence"/>
</dbReference>
<evidence type="ECO:0000313" key="1">
    <source>
        <dbReference type="EMBL" id="RDW18798.1"/>
    </source>
</evidence>
<name>A0A3D8PU57_9BACI</name>
<sequence length="350" mass="41271">MSKNGARKETYLKIHNKLFSEFLSSVIGEEFVKSSIKCELRMFKSKYKNGKPIDLSAVTRERGIKIYAEYQIGPSDIYNHFEKKIKLLIENIQEGIIIWVASEFNPNHINKVKRLLKSNRDKQIDFFAIQINPMVLDVLEYCNQGYELEVYNKLDMINQIGSPPLLLVDKYIPLSTSYLAVPYKGRDEIYDFSRFEDRNKYLLAKLREIIPYYLNFHTEKESLLNKILRIAAGRDGIYYDATVYDNSGKAFVKICFSKSYNNWYKVFKSHSNVIREKISRDIQFSDGNRAISYYMQSNLDNIPEVVDNLIEVYEKFILFFSPFTYSRRDPNEIAIINFDQYNKNLFKNKD</sequence>
<protein>
    <submittedName>
        <fullName evidence="1">Uncharacterized protein</fullName>
    </submittedName>
</protein>
<keyword evidence="2" id="KW-1185">Reference proteome</keyword>
<reference evidence="2" key="1">
    <citation type="submission" date="2017-11" db="EMBL/GenBank/DDBJ databases">
        <authorList>
            <person name="Zhu W."/>
        </authorList>
    </citation>
    <scope>NUCLEOTIDE SEQUENCE [LARGE SCALE GENOMIC DNA]</scope>
    <source>
        <strain evidence="2">CAU 1051</strain>
    </source>
</reference>
<dbReference type="OrthoDB" id="2372078at2"/>
<dbReference type="EMBL" id="PIOD01000009">
    <property type="protein sequence ID" value="RDW18798.1"/>
    <property type="molecule type" value="Genomic_DNA"/>
</dbReference>